<name>A0A8G1VI18_9EURO</name>
<keyword evidence="1" id="KW-0472">Membrane</keyword>
<keyword evidence="1" id="KW-0812">Transmembrane</keyword>
<gene>
    <name evidence="2" type="ORF">BO85DRAFT_174002</name>
</gene>
<proteinExistence type="predicted"/>
<evidence type="ECO:0000313" key="3">
    <source>
        <dbReference type="Proteomes" id="UP000249526"/>
    </source>
</evidence>
<dbReference type="EMBL" id="KZ825081">
    <property type="protein sequence ID" value="RAH52807.1"/>
    <property type="molecule type" value="Genomic_DNA"/>
</dbReference>
<evidence type="ECO:0000256" key="1">
    <source>
        <dbReference type="SAM" id="Phobius"/>
    </source>
</evidence>
<feature type="transmembrane region" description="Helical" evidence="1">
    <location>
        <begin position="58"/>
        <end position="84"/>
    </location>
</feature>
<evidence type="ECO:0000313" key="2">
    <source>
        <dbReference type="EMBL" id="RAH52807.1"/>
    </source>
</evidence>
<accession>A0A8G1VI18</accession>
<reference evidence="2 3" key="1">
    <citation type="submission" date="2018-02" db="EMBL/GenBank/DDBJ databases">
        <title>The genomes of Aspergillus section Nigri reveals drivers in fungal speciation.</title>
        <authorList>
            <consortium name="DOE Joint Genome Institute"/>
            <person name="Vesth T.C."/>
            <person name="Nybo J."/>
            <person name="Theobald S."/>
            <person name="Brandl J."/>
            <person name="Frisvad J.C."/>
            <person name="Nielsen K.F."/>
            <person name="Lyhne E.K."/>
            <person name="Kogle M.E."/>
            <person name="Kuo A."/>
            <person name="Riley R."/>
            <person name="Clum A."/>
            <person name="Nolan M."/>
            <person name="Lipzen A."/>
            <person name="Salamov A."/>
            <person name="Henrissat B."/>
            <person name="Wiebenga A."/>
            <person name="De vries R.P."/>
            <person name="Grigoriev I.V."/>
            <person name="Mortensen U.H."/>
            <person name="Andersen M.R."/>
            <person name="Baker S.E."/>
        </authorList>
    </citation>
    <scope>NUCLEOTIDE SEQUENCE [LARGE SCALE GENOMIC DNA]</scope>
    <source>
        <strain evidence="2 3">CBS 112811</strain>
    </source>
</reference>
<dbReference type="AlphaFoldDB" id="A0A8G1VI18"/>
<sequence>MYASFTPGFVYLGQVYRTRSADPPPITHTHNVRLYQFPLSFEFYVPIKSLHPRTSRQGVFCVLFLGLLIFLCSHFFLSYTLYYISVIVTERHDLALSPFLESG</sequence>
<keyword evidence="1" id="KW-1133">Transmembrane helix</keyword>
<dbReference type="GeneID" id="37157704"/>
<dbReference type="Proteomes" id="UP000249526">
    <property type="component" value="Unassembled WGS sequence"/>
</dbReference>
<keyword evidence="3" id="KW-1185">Reference proteome</keyword>
<protein>
    <submittedName>
        <fullName evidence="2">Uncharacterized protein</fullName>
    </submittedName>
</protein>
<organism evidence="2 3">
    <name type="scientific">Aspergillus piperis CBS 112811</name>
    <dbReference type="NCBI Taxonomy" id="1448313"/>
    <lineage>
        <taxon>Eukaryota</taxon>
        <taxon>Fungi</taxon>
        <taxon>Dikarya</taxon>
        <taxon>Ascomycota</taxon>
        <taxon>Pezizomycotina</taxon>
        <taxon>Eurotiomycetes</taxon>
        <taxon>Eurotiomycetidae</taxon>
        <taxon>Eurotiales</taxon>
        <taxon>Aspergillaceae</taxon>
        <taxon>Aspergillus</taxon>
        <taxon>Aspergillus subgen. Circumdati</taxon>
    </lineage>
</organism>
<dbReference type="RefSeq" id="XP_025510729.1">
    <property type="nucleotide sequence ID" value="XM_025654302.1"/>
</dbReference>